<evidence type="ECO:0000256" key="3">
    <source>
        <dbReference type="ARBA" id="ARBA00023237"/>
    </source>
</evidence>
<evidence type="ECO:0000259" key="5">
    <source>
        <dbReference type="Pfam" id="PF13525"/>
    </source>
</evidence>
<evidence type="ECO:0000256" key="2">
    <source>
        <dbReference type="ARBA" id="ARBA00023136"/>
    </source>
</evidence>
<accession>A0A9D2DF11</accession>
<dbReference type="SUPFAM" id="SSF48452">
    <property type="entry name" value="TPR-like"/>
    <property type="match status" value="1"/>
</dbReference>
<evidence type="ECO:0000256" key="4">
    <source>
        <dbReference type="SAM" id="SignalP"/>
    </source>
</evidence>
<evidence type="ECO:0000313" key="6">
    <source>
        <dbReference type="EMBL" id="HIZ15798.1"/>
    </source>
</evidence>
<reference evidence="6" key="2">
    <citation type="submission" date="2021-04" db="EMBL/GenBank/DDBJ databases">
        <authorList>
            <person name="Gilroy R."/>
        </authorList>
    </citation>
    <scope>NUCLEOTIDE SEQUENCE</scope>
    <source>
        <strain evidence="6">ChiHjej11B10-19426</strain>
    </source>
</reference>
<proteinExistence type="predicted"/>
<protein>
    <submittedName>
        <fullName evidence="6">Outer membrane protein assembly factor BamD</fullName>
    </submittedName>
</protein>
<dbReference type="EMBL" id="DXCC01000030">
    <property type="protein sequence ID" value="HIZ15798.1"/>
    <property type="molecule type" value="Genomic_DNA"/>
</dbReference>
<name>A0A9D2DF11_9BACT</name>
<feature type="signal peptide" evidence="4">
    <location>
        <begin position="1"/>
        <end position="22"/>
    </location>
</feature>
<keyword evidence="2" id="KW-0472">Membrane</keyword>
<comment type="caution">
    <text evidence="6">The sequence shown here is derived from an EMBL/GenBank/DDBJ whole genome shotgun (WGS) entry which is preliminary data.</text>
</comment>
<keyword evidence="3" id="KW-0998">Cell outer membrane</keyword>
<dbReference type="AlphaFoldDB" id="A0A9D2DF11"/>
<evidence type="ECO:0000256" key="1">
    <source>
        <dbReference type="ARBA" id="ARBA00022729"/>
    </source>
</evidence>
<feature type="domain" description="Outer membrane lipoprotein BamD-like" evidence="5">
    <location>
        <begin position="30"/>
        <end position="219"/>
    </location>
</feature>
<sequence length="279" mass="32973">MTRTALKIAVCLAALLASGCSGYNKLLKSKDREQMYQAALRYFDAGQFDKTLTLFEEISPYYQGTAREDTILFYTADAHFRSQDYENSCMEFDDYRRRFGRGPFVEEAEYKYAMGYYYMSPEPYRDQTPTYMAITTINDYLQRYPNSLKRQLCLLRLDELQNKLYDKSYINARTYYKIGRYKSAVVALRNALKEYPETPHREEILYLTVKSCHELATNSVRALQRDRYLDMLDAYYTFVADFPESKYRKELDRLQKTARRYLAEHPAEAVATQTDQNNE</sequence>
<keyword evidence="1 4" id="KW-0732">Signal</keyword>
<reference evidence="6" key="1">
    <citation type="journal article" date="2021" name="PeerJ">
        <title>Extensive microbial diversity within the chicken gut microbiome revealed by metagenomics and culture.</title>
        <authorList>
            <person name="Gilroy R."/>
            <person name="Ravi A."/>
            <person name="Getino M."/>
            <person name="Pursley I."/>
            <person name="Horton D.L."/>
            <person name="Alikhan N.F."/>
            <person name="Baker D."/>
            <person name="Gharbi K."/>
            <person name="Hall N."/>
            <person name="Watson M."/>
            <person name="Adriaenssens E.M."/>
            <person name="Foster-Nyarko E."/>
            <person name="Jarju S."/>
            <person name="Secka A."/>
            <person name="Antonio M."/>
            <person name="Oren A."/>
            <person name="Chaudhuri R.R."/>
            <person name="La Ragione R."/>
            <person name="Hildebrand F."/>
            <person name="Pallen M.J."/>
        </authorList>
    </citation>
    <scope>NUCLEOTIDE SEQUENCE</scope>
    <source>
        <strain evidence="6">ChiHjej11B10-19426</strain>
    </source>
</reference>
<gene>
    <name evidence="6" type="primary">bamD</name>
    <name evidence="6" type="ORF">H9816_07820</name>
</gene>
<organism evidence="6 7">
    <name type="scientific">Candidatus Tidjanibacter faecipullorum</name>
    <dbReference type="NCBI Taxonomy" id="2838766"/>
    <lineage>
        <taxon>Bacteria</taxon>
        <taxon>Pseudomonadati</taxon>
        <taxon>Bacteroidota</taxon>
        <taxon>Bacteroidia</taxon>
        <taxon>Bacteroidales</taxon>
        <taxon>Rikenellaceae</taxon>
        <taxon>Tidjanibacter</taxon>
    </lineage>
</organism>
<dbReference type="PROSITE" id="PS51257">
    <property type="entry name" value="PROKAR_LIPOPROTEIN"/>
    <property type="match status" value="1"/>
</dbReference>
<dbReference type="InterPro" id="IPR039565">
    <property type="entry name" value="BamD-like"/>
</dbReference>
<dbReference type="Pfam" id="PF13525">
    <property type="entry name" value="YfiO"/>
    <property type="match status" value="1"/>
</dbReference>
<dbReference type="Proteomes" id="UP000824014">
    <property type="component" value="Unassembled WGS sequence"/>
</dbReference>
<dbReference type="InterPro" id="IPR011990">
    <property type="entry name" value="TPR-like_helical_dom_sf"/>
</dbReference>
<dbReference type="Gene3D" id="1.25.40.10">
    <property type="entry name" value="Tetratricopeptide repeat domain"/>
    <property type="match status" value="1"/>
</dbReference>
<feature type="chain" id="PRO_5039567472" evidence="4">
    <location>
        <begin position="23"/>
        <end position="279"/>
    </location>
</feature>
<dbReference type="InterPro" id="IPR017689">
    <property type="entry name" value="BamD"/>
</dbReference>
<dbReference type="NCBIfam" id="TIGR03302">
    <property type="entry name" value="OM_YfiO"/>
    <property type="match status" value="1"/>
</dbReference>
<evidence type="ECO:0000313" key="7">
    <source>
        <dbReference type="Proteomes" id="UP000824014"/>
    </source>
</evidence>